<evidence type="ECO:0000256" key="16">
    <source>
        <dbReference type="PIRSR" id="PIRSR600175-2"/>
    </source>
</evidence>
<evidence type="ECO:0000256" key="5">
    <source>
        <dbReference type="ARBA" id="ARBA00022847"/>
    </source>
</evidence>
<evidence type="ECO:0000313" key="19">
    <source>
        <dbReference type="Proteomes" id="UP001153954"/>
    </source>
</evidence>
<feature type="transmembrane region" description="Helical" evidence="17">
    <location>
        <begin position="355"/>
        <end position="380"/>
    </location>
</feature>
<evidence type="ECO:0000313" key="18">
    <source>
        <dbReference type="EMBL" id="CAH2103157.1"/>
    </source>
</evidence>
<comment type="similarity">
    <text evidence="2">Belongs to the sodium:neurotransmitter symporter (SNF) (TC 2.A.22) family.</text>
</comment>
<feature type="transmembrane region" description="Helical" evidence="17">
    <location>
        <begin position="295"/>
        <end position="314"/>
    </location>
</feature>
<reference evidence="18" key="1">
    <citation type="submission" date="2022-03" db="EMBL/GenBank/DDBJ databases">
        <authorList>
            <person name="Tunstrom K."/>
        </authorList>
    </citation>
    <scope>NUCLEOTIDE SEQUENCE</scope>
</reference>
<dbReference type="GO" id="GO:0005886">
    <property type="term" value="C:plasma membrane"/>
    <property type="evidence" value="ECO:0007669"/>
    <property type="project" value="TreeGrafter"/>
</dbReference>
<dbReference type="PROSITE" id="PS50267">
    <property type="entry name" value="NA_NEUROTRAN_SYMP_3"/>
    <property type="match status" value="1"/>
</dbReference>
<evidence type="ECO:0000256" key="1">
    <source>
        <dbReference type="ARBA" id="ARBA00004141"/>
    </source>
</evidence>
<sequence>MINHNEENYWSTRKLYIMVLICLFIGISNFSSIPNNALNQGTFGYSVFLTIFYVFMGIPLLYMESVVGQFTTRDCIDVWKIRPCFSYLGYILIVWQVINLICNHTITSFLLHYLLTSFENPIPFYTCGSWSSKFCNSLANNYTVNEDCIKYQNLFPYCDNLYKTFPEYQYWRKYLVRASGNAGFTIAWKVCLASGLICFIMYISCFKRFKSLKWFVSIFTFYPMVTIMVLLMGSMRQKGLVIKYEEALDLNFVNFKHFRLSNLIHQVVFNLNIGSGVLFTLSSSTSFRSPCFSDIVIAVAFCTVFSVACIYTIAMMSCPYAFEYGVTPITVIKTPMSLSFEKIPRLLYEYEDKTFYLIIVFSCSSVLGMCTNVIYFFNLIEITLRRCPKVRNYPGLTAFCAVMFLFIITIPLLSYNGMNIFAHSFRRYISLFPTFLAIIECLVFLVWYGINKFAEDVHFMVGFIVFIFIMIILFGICRKKTVEYLTLDPSWGPNNELLKRSRAMFSAQAMTKEYIYRQYSLHANIMMRQNNANKRICSIDYV</sequence>
<evidence type="ECO:0000256" key="3">
    <source>
        <dbReference type="ARBA" id="ARBA00022448"/>
    </source>
</evidence>
<comment type="caution">
    <text evidence="18">The sequence shown here is derived from an EMBL/GenBank/DDBJ whole genome shotgun (WGS) entry which is preliminary data.</text>
</comment>
<keyword evidence="16" id="KW-1015">Disulfide bond</keyword>
<evidence type="ECO:0000256" key="12">
    <source>
        <dbReference type="ARBA" id="ARBA00023201"/>
    </source>
</evidence>
<evidence type="ECO:0000256" key="13">
    <source>
        <dbReference type="ARBA" id="ARBA00037785"/>
    </source>
</evidence>
<keyword evidence="4 17" id="KW-0812">Transmembrane</keyword>
<evidence type="ECO:0000256" key="17">
    <source>
        <dbReference type="SAM" id="Phobius"/>
    </source>
</evidence>
<feature type="transmembrane region" description="Helical" evidence="17">
    <location>
        <begin position="214"/>
        <end position="235"/>
    </location>
</feature>
<feature type="transmembrane region" description="Helical" evidence="17">
    <location>
        <begin position="45"/>
        <end position="63"/>
    </location>
</feature>
<evidence type="ECO:0000256" key="15">
    <source>
        <dbReference type="PIRSR" id="PIRSR600175-1"/>
    </source>
</evidence>
<feature type="transmembrane region" description="Helical" evidence="17">
    <location>
        <begin position="84"/>
        <end position="106"/>
    </location>
</feature>
<comment type="subcellular location">
    <subcellularLocation>
        <location evidence="1">Membrane</location>
        <topology evidence="1">Multi-pass membrane protein</topology>
    </subcellularLocation>
</comment>
<dbReference type="AlphaFoldDB" id="A0AAU9UYN5"/>
<feature type="transmembrane region" description="Helical" evidence="17">
    <location>
        <begin position="263"/>
        <end position="283"/>
    </location>
</feature>
<keyword evidence="12" id="KW-0739">Sodium transport</keyword>
<dbReference type="InterPro" id="IPR000175">
    <property type="entry name" value="Na/ntran_symport"/>
</dbReference>
<feature type="transmembrane region" description="Helical" evidence="17">
    <location>
        <begin position="392"/>
        <end position="416"/>
    </location>
</feature>
<evidence type="ECO:0000256" key="8">
    <source>
        <dbReference type="ARBA" id="ARBA00023053"/>
    </source>
</evidence>
<proteinExistence type="inferred from homology"/>
<dbReference type="SUPFAM" id="SSF161070">
    <property type="entry name" value="SNF-like"/>
    <property type="match status" value="1"/>
</dbReference>
<dbReference type="Proteomes" id="UP001153954">
    <property type="component" value="Unassembled WGS sequence"/>
</dbReference>
<dbReference type="PANTHER" id="PTHR11616:SF321">
    <property type="entry name" value="SODIUM-DEPENDENT NUTRIENT AMINO ACID TRANSPORTER 1-RELATED"/>
    <property type="match status" value="1"/>
</dbReference>
<keyword evidence="19" id="KW-1185">Reference proteome</keyword>
<evidence type="ECO:0000256" key="14">
    <source>
        <dbReference type="ARBA" id="ARBA00040215"/>
    </source>
</evidence>
<dbReference type="GO" id="GO:0046872">
    <property type="term" value="F:metal ion binding"/>
    <property type="evidence" value="ECO:0007669"/>
    <property type="project" value="UniProtKB-KW"/>
</dbReference>
<evidence type="ECO:0000256" key="4">
    <source>
        <dbReference type="ARBA" id="ARBA00022692"/>
    </source>
</evidence>
<evidence type="ECO:0000256" key="11">
    <source>
        <dbReference type="ARBA" id="ARBA00023180"/>
    </source>
</evidence>
<protein>
    <recommendedName>
        <fullName evidence="14">Sodium-dependent nutrient amino acid transporter 1</fullName>
    </recommendedName>
</protein>
<keyword evidence="6" id="KW-0029">Amino-acid transport</keyword>
<keyword evidence="5" id="KW-0769">Symport</keyword>
<name>A0AAU9UYN5_EUPED</name>
<keyword evidence="9" id="KW-0406">Ion transport</keyword>
<dbReference type="GO" id="GO:0089718">
    <property type="term" value="P:amino acid import across plasma membrane"/>
    <property type="evidence" value="ECO:0007669"/>
    <property type="project" value="TreeGrafter"/>
</dbReference>
<feature type="transmembrane region" description="Helical" evidence="17">
    <location>
        <begin position="428"/>
        <end position="450"/>
    </location>
</feature>
<organism evidence="18 19">
    <name type="scientific">Euphydryas editha</name>
    <name type="common">Edith's checkerspot</name>
    <dbReference type="NCBI Taxonomy" id="104508"/>
    <lineage>
        <taxon>Eukaryota</taxon>
        <taxon>Metazoa</taxon>
        <taxon>Ecdysozoa</taxon>
        <taxon>Arthropoda</taxon>
        <taxon>Hexapoda</taxon>
        <taxon>Insecta</taxon>
        <taxon>Pterygota</taxon>
        <taxon>Neoptera</taxon>
        <taxon>Endopterygota</taxon>
        <taxon>Lepidoptera</taxon>
        <taxon>Glossata</taxon>
        <taxon>Ditrysia</taxon>
        <taxon>Papilionoidea</taxon>
        <taxon>Nymphalidae</taxon>
        <taxon>Nymphalinae</taxon>
        <taxon>Euphydryas</taxon>
    </lineage>
</organism>
<gene>
    <name evidence="18" type="ORF">EEDITHA_LOCUS17705</name>
</gene>
<feature type="transmembrane region" description="Helical" evidence="17">
    <location>
        <begin position="457"/>
        <end position="476"/>
    </location>
</feature>
<keyword evidence="8 15" id="KW-0915">Sodium</keyword>
<feature type="disulfide bond" evidence="16">
    <location>
        <begin position="127"/>
        <end position="135"/>
    </location>
</feature>
<feature type="binding site" evidence="15">
    <location>
        <position position="367"/>
    </location>
    <ligand>
        <name>Na(+)</name>
        <dbReference type="ChEBI" id="CHEBI:29101"/>
        <label>1</label>
    </ligand>
</feature>
<keyword evidence="15" id="KW-0479">Metal-binding</keyword>
<dbReference type="Pfam" id="PF00209">
    <property type="entry name" value="SNF"/>
    <property type="match status" value="1"/>
</dbReference>
<dbReference type="InterPro" id="IPR037272">
    <property type="entry name" value="SNS_sf"/>
</dbReference>
<keyword evidence="10 17" id="KW-0472">Membrane</keyword>
<comment type="function">
    <text evidence="13">Unusual broad substrate spectrum amino acid:sodium cotransporter that promotes absorption of the D isomers of essential amino acids. Neutral amino acids are the preferred substrates, especially methionine and phenylalanine.</text>
</comment>
<dbReference type="GO" id="GO:0005283">
    <property type="term" value="F:amino acid:sodium symporter activity"/>
    <property type="evidence" value="ECO:0007669"/>
    <property type="project" value="TreeGrafter"/>
</dbReference>
<evidence type="ECO:0000256" key="9">
    <source>
        <dbReference type="ARBA" id="ARBA00023065"/>
    </source>
</evidence>
<keyword evidence="7 17" id="KW-1133">Transmembrane helix</keyword>
<evidence type="ECO:0000256" key="10">
    <source>
        <dbReference type="ARBA" id="ARBA00023136"/>
    </source>
</evidence>
<feature type="transmembrane region" description="Helical" evidence="17">
    <location>
        <begin position="182"/>
        <end position="202"/>
    </location>
</feature>
<accession>A0AAU9UYN5</accession>
<keyword evidence="11" id="KW-0325">Glycoprotein</keyword>
<feature type="transmembrane region" description="Helical" evidence="17">
    <location>
        <begin position="15"/>
        <end position="33"/>
    </location>
</feature>
<evidence type="ECO:0000256" key="7">
    <source>
        <dbReference type="ARBA" id="ARBA00022989"/>
    </source>
</evidence>
<dbReference type="EMBL" id="CAKOGL010000026">
    <property type="protein sequence ID" value="CAH2103157.1"/>
    <property type="molecule type" value="Genomic_DNA"/>
</dbReference>
<feature type="binding site" evidence="15">
    <location>
        <position position="29"/>
    </location>
    <ligand>
        <name>Na(+)</name>
        <dbReference type="ChEBI" id="CHEBI:29101"/>
        <label>1</label>
    </ligand>
</feature>
<evidence type="ECO:0000256" key="6">
    <source>
        <dbReference type="ARBA" id="ARBA00022970"/>
    </source>
</evidence>
<keyword evidence="3" id="KW-0813">Transport</keyword>
<evidence type="ECO:0000256" key="2">
    <source>
        <dbReference type="ARBA" id="ARBA00006459"/>
    </source>
</evidence>
<dbReference type="PANTHER" id="PTHR11616">
    <property type="entry name" value="SODIUM/CHLORIDE DEPENDENT TRANSPORTER"/>
    <property type="match status" value="1"/>
</dbReference>